<proteinExistence type="predicted"/>
<evidence type="ECO:0000313" key="2">
    <source>
        <dbReference type="Proteomes" id="UP000000393"/>
    </source>
</evidence>
<organism evidence="1 2">
    <name type="scientific">Nitrosococcus watsoni (strain C-113)</name>
    <dbReference type="NCBI Taxonomy" id="105559"/>
    <lineage>
        <taxon>Bacteria</taxon>
        <taxon>Pseudomonadati</taxon>
        <taxon>Pseudomonadota</taxon>
        <taxon>Gammaproteobacteria</taxon>
        <taxon>Chromatiales</taxon>
        <taxon>Chromatiaceae</taxon>
        <taxon>Nitrosococcus</taxon>
    </lineage>
</organism>
<gene>
    <name evidence="1" type="ordered locus">Nwat_1870</name>
</gene>
<dbReference type="EMBL" id="CP002086">
    <property type="protein sequence ID" value="ADJ28719.1"/>
    <property type="molecule type" value="Genomic_DNA"/>
</dbReference>
<name>D8K742_NITWC</name>
<dbReference type="InterPro" id="IPR016181">
    <property type="entry name" value="Acyl_CoA_acyltransferase"/>
</dbReference>
<dbReference type="NCBIfam" id="TIGR03694">
    <property type="entry name" value="exosort_acyl"/>
    <property type="match status" value="1"/>
</dbReference>
<dbReference type="KEGG" id="nwa:Nwat_1870"/>
<dbReference type="InterPro" id="IPR022484">
    <property type="entry name" value="PEP-CTERM/exosrtase_acylTfrase"/>
</dbReference>
<dbReference type="SUPFAM" id="SSF55729">
    <property type="entry name" value="Acyl-CoA N-acyltransferases (Nat)"/>
    <property type="match status" value="1"/>
</dbReference>
<dbReference type="eggNOG" id="COG3916">
    <property type="taxonomic scope" value="Bacteria"/>
</dbReference>
<protein>
    <recommendedName>
        <fullName evidence="3">PEP-CTERM/exosortase system-associated acyltransferase</fullName>
    </recommendedName>
</protein>
<evidence type="ECO:0000313" key="1">
    <source>
        <dbReference type="EMBL" id="ADJ28719.1"/>
    </source>
</evidence>
<dbReference type="Gene3D" id="3.40.630.30">
    <property type="match status" value="1"/>
</dbReference>
<dbReference type="AlphaFoldDB" id="D8K742"/>
<dbReference type="Pfam" id="PF13444">
    <property type="entry name" value="Acetyltransf_5"/>
    <property type="match status" value="1"/>
</dbReference>
<dbReference type="Proteomes" id="UP000000393">
    <property type="component" value="Chromosome"/>
</dbReference>
<dbReference type="STRING" id="105559.Nwat_1870"/>
<reference evidence="1 2" key="1">
    <citation type="submission" date="2010-06" db="EMBL/GenBank/DDBJ databases">
        <title>Complete sequence of chromosome of Nitrosococcus watsoni C-113.</title>
        <authorList>
            <consortium name="US DOE Joint Genome Institute"/>
            <person name="Lucas S."/>
            <person name="Copeland A."/>
            <person name="Lapidus A."/>
            <person name="Cheng J.-F."/>
            <person name="Bruce D."/>
            <person name="Goodwin L."/>
            <person name="Pitluck S."/>
            <person name="Malfatti S.A."/>
            <person name="Chain P.S.G."/>
            <person name="Land M."/>
            <person name="Hauser L."/>
            <person name="Kyrpides N."/>
            <person name="Ivanova N."/>
            <person name="Cambell M.A."/>
            <person name="Heidelberg J.F."/>
            <person name="Klotz M.G."/>
            <person name="Woyke T."/>
        </authorList>
    </citation>
    <scope>NUCLEOTIDE SEQUENCE [LARGE SCALE GENOMIC DNA]</scope>
    <source>
        <strain evidence="1 2">C-113</strain>
    </source>
</reference>
<dbReference type="HOGENOM" id="CLU_072758_0_0_6"/>
<keyword evidence="2" id="KW-1185">Reference proteome</keyword>
<accession>D8K742</accession>
<sequence>MVMSNLITAFEKYFKIIPANVVDSKNRFHRLRYQVYSQELQLPDFEAWRYPDGREIDEYDNRSICSLLYHRESKNLAGGVRLVLCNSDDPLQPFPIEEHAGHYFDKNLVVPNQLPRRTTAEITRLMLARNFRCRGQEALYAHGMDDSNIKDSRSDSRRQFPHPILGLLVALVRMSSECGITHWYAGMEPVLNRRLRQFGANLKPIGPLVEYHGGRRPYLDTIDNVLGRMFRENRAFWELITNHGKLYPDSVKKLSERECRVQILKQGLF</sequence>
<evidence type="ECO:0008006" key="3">
    <source>
        <dbReference type="Google" id="ProtNLM"/>
    </source>
</evidence>